<evidence type="ECO:0000259" key="2">
    <source>
        <dbReference type="Pfam" id="PF12706"/>
    </source>
</evidence>
<keyword evidence="4" id="KW-1185">Reference proteome</keyword>
<organism evidence="3 4">
    <name type="scientific">Clostridium polyendosporum</name>
    <dbReference type="NCBI Taxonomy" id="69208"/>
    <lineage>
        <taxon>Bacteria</taxon>
        <taxon>Bacillati</taxon>
        <taxon>Bacillota</taxon>
        <taxon>Clostridia</taxon>
        <taxon>Eubacteriales</taxon>
        <taxon>Clostridiaceae</taxon>
        <taxon>Clostridium</taxon>
    </lineage>
</organism>
<dbReference type="AlphaFoldDB" id="A0A919S3J7"/>
<name>A0A919S3J7_9CLOT</name>
<dbReference type="Proteomes" id="UP000679179">
    <property type="component" value="Unassembled WGS sequence"/>
</dbReference>
<accession>A0A919S3J7</accession>
<proteinExistence type="predicted"/>
<dbReference type="PANTHER" id="PTHR43546:SF9">
    <property type="entry name" value="L-ASCORBATE-6-PHOSPHATE LACTONASE ULAG-RELATED"/>
    <property type="match status" value="1"/>
</dbReference>
<dbReference type="Pfam" id="PF12706">
    <property type="entry name" value="Lactamase_B_2"/>
    <property type="match status" value="1"/>
</dbReference>
<evidence type="ECO:0000313" key="4">
    <source>
        <dbReference type="Proteomes" id="UP000679179"/>
    </source>
</evidence>
<dbReference type="GO" id="GO:0016787">
    <property type="term" value="F:hydrolase activity"/>
    <property type="evidence" value="ECO:0007669"/>
    <property type="project" value="UniProtKB-KW"/>
</dbReference>
<dbReference type="InterPro" id="IPR050114">
    <property type="entry name" value="UPF0173_UPF0282_UlaG_hydrolase"/>
</dbReference>
<sequence length="259" mass="28935">MNFQQIRNATITITYAGKKFLIDPWLADKETFPPIPAENQESNPMVDLPMPIDEIIKDVDAVIVTHIHPDHFDEVAIKVIPKNTKIFTQNGEEAEALKSFGFKDVEVLKKNGTLFGDIKLTKTNCIHVADEEAMSYFKQFNVTSEACGVIFSNPNEKIVYLAGDTIWYDDVKKAIDNHNPEVIILNAGGAQFTTGSHIIMNANDVYEVYKAAPHAKIIASHMEAVNHARVTRKALKQFADEKRMSSNVLIPADGESYTL</sequence>
<keyword evidence="1" id="KW-0378">Hydrolase</keyword>
<feature type="domain" description="Metallo-beta-lactamase" evidence="2">
    <location>
        <begin position="20"/>
        <end position="222"/>
    </location>
</feature>
<evidence type="ECO:0000256" key="1">
    <source>
        <dbReference type="ARBA" id="ARBA00022801"/>
    </source>
</evidence>
<evidence type="ECO:0000313" key="3">
    <source>
        <dbReference type="EMBL" id="GIM30568.1"/>
    </source>
</evidence>
<comment type="caution">
    <text evidence="3">The sequence shown here is derived from an EMBL/GenBank/DDBJ whole genome shotgun (WGS) entry which is preliminary data.</text>
</comment>
<dbReference type="PANTHER" id="PTHR43546">
    <property type="entry name" value="UPF0173 METAL-DEPENDENT HYDROLASE MJ1163-RELATED"/>
    <property type="match status" value="1"/>
</dbReference>
<dbReference type="SUPFAM" id="SSF56281">
    <property type="entry name" value="Metallo-hydrolase/oxidoreductase"/>
    <property type="match status" value="1"/>
</dbReference>
<dbReference type="Gene3D" id="3.60.15.10">
    <property type="entry name" value="Ribonuclease Z/Hydroxyacylglutathione hydrolase-like"/>
    <property type="match status" value="1"/>
</dbReference>
<dbReference type="EMBL" id="BOPZ01000043">
    <property type="protein sequence ID" value="GIM30568.1"/>
    <property type="molecule type" value="Genomic_DNA"/>
</dbReference>
<dbReference type="InterPro" id="IPR036866">
    <property type="entry name" value="RibonucZ/Hydroxyglut_hydro"/>
</dbReference>
<dbReference type="InterPro" id="IPR001279">
    <property type="entry name" value="Metallo-B-lactamas"/>
</dbReference>
<dbReference type="RefSeq" id="WP_212905236.1">
    <property type="nucleotide sequence ID" value="NZ_BOPZ01000043.1"/>
</dbReference>
<gene>
    <name evidence="3" type="primary">yddR</name>
    <name evidence="3" type="ORF">CPJCM30710_32340</name>
</gene>
<protein>
    <submittedName>
        <fullName evidence="3">UPF0173 protein YddR</fullName>
    </submittedName>
</protein>
<reference evidence="3" key="1">
    <citation type="submission" date="2021-03" db="EMBL/GenBank/DDBJ databases">
        <title>Taxonomic study of Clostridium polyendosporum from meadow-gley soil under rice.</title>
        <authorList>
            <person name="Kobayashi H."/>
            <person name="Tanizawa Y."/>
            <person name="Yagura M."/>
        </authorList>
    </citation>
    <scope>NUCLEOTIDE SEQUENCE</scope>
    <source>
        <strain evidence="3">JCM 30710</strain>
    </source>
</reference>